<dbReference type="AlphaFoldDB" id="A0A7W4I6L2"/>
<reference evidence="2 3" key="1">
    <citation type="submission" date="2020-04" db="EMBL/GenBank/DDBJ databases">
        <title>Description of novel Gluconacetobacter.</title>
        <authorList>
            <person name="Sombolestani A."/>
        </authorList>
    </citation>
    <scope>NUCLEOTIDE SEQUENCE [LARGE SCALE GENOMIC DNA]</scope>
    <source>
        <strain evidence="2 3">LMG 7603</strain>
    </source>
</reference>
<feature type="region of interest" description="Disordered" evidence="1">
    <location>
        <begin position="28"/>
        <end position="62"/>
    </location>
</feature>
<organism evidence="2 3">
    <name type="scientific">Gluconacetobacter diazotrophicus</name>
    <name type="common">Acetobacter diazotrophicus</name>
    <dbReference type="NCBI Taxonomy" id="33996"/>
    <lineage>
        <taxon>Bacteria</taxon>
        <taxon>Pseudomonadati</taxon>
        <taxon>Pseudomonadota</taxon>
        <taxon>Alphaproteobacteria</taxon>
        <taxon>Acetobacterales</taxon>
        <taxon>Acetobacteraceae</taxon>
        <taxon>Gluconacetobacter</taxon>
    </lineage>
</organism>
<feature type="compositionally biased region" description="Low complexity" evidence="1">
    <location>
        <begin position="33"/>
        <end position="46"/>
    </location>
</feature>
<gene>
    <name evidence="2" type="ORF">HLH33_13030</name>
</gene>
<comment type="caution">
    <text evidence="2">The sequence shown here is derived from an EMBL/GenBank/DDBJ whole genome shotgun (WGS) entry which is preliminary data.</text>
</comment>
<proteinExistence type="predicted"/>
<evidence type="ECO:0000313" key="3">
    <source>
        <dbReference type="Proteomes" id="UP000550787"/>
    </source>
</evidence>
<dbReference type="EMBL" id="JABEQG010000026">
    <property type="protein sequence ID" value="MBB2157223.1"/>
    <property type="molecule type" value="Genomic_DNA"/>
</dbReference>
<evidence type="ECO:0000256" key="1">
    <source>
        <dbReference type="SAM" id="MobiDB-lite"/>
    </source>
</evidence>
<name>A0A7W4I6L2_GLUDI</name>
<accession>A0A7W4I6L2</accession>
<evidence type="ECO:0000313" key="2">
    <source>
        <dbReference type="EMBL" id="MBB2157223.1"/>
    </source>
</evidence>
<feature type="compositionally biased region" description="Basic and acidic residues" evidence="1">
    <location>
        <begin position="52"/>
        <end position="62"/>
    </location>
</feature>
<dbReference type="Proteomes" id="UP000550787">
    <property type="component" value="Unassembled WGS sequence"/>
</dbReference>
<sequence length="88" mass="8939">MTAGLRHIGDVLPGALSAVAGGWLARGAQPAGPSSWSVPSSVPSSSTIVPDLDNRNSGRGDAQDVGYFVQELGYFTQGPTAEGPGDVR</sequence>
<dbReference type="RefSeq" id="WP_183116133.1">
    <property type="nucleotide sequence ID" value="NZ_JABEQG010000026.1"/>
</dbReference>
<protein>
    <submittedName>
        <fullName evidence="2">Uncharacterized protein</fullName>
    </submittedName>
</protein>